<keyword evidence="2" id="KW-1185">Reference proteome</keyword>
<dbReference type="OrthoDB" id="6555652at2"/>
<evidence type="ECO:0000313" key="1">
    <source>
        <dbReference type="EMBL" id="ARJ41747.1"/>
    </source>
</evidence>
<dbReference type="EMBL" id="CP019706">
    <property type="protein sequence ID" value="ARJ41747.1"/>
    <property type="molecule type" value="Genomic_DNA"/>
</dbReference>
<evidence type="ECO:0000313" key="2">
    <source>
        <dbReference type="Proteomes" id="UP000192900"/>
    </source>
</evidence>
<name>A0A1W6B3U2_9GAMM</name>
<sequence>MSIKSFSYSQLADLRIEGVGIHASFSVNLIVRDNNIPSGKKLYLSATGKTNAAKAAGSGKIIFWCNVRDTLTNKTYKLTRDRGECFAVSIDDIIIGSVQFIIKENIYSPPEIEIEAGYIYDGGYIGSAVPFPSSLKTIITLTPFDRF</sequence>
<accession>A0A1W6B3U2</accession>
<dbReference type="KEGG" id="palh:B1H58_06735"/>
<dbReference type="STRING" id="1891675.B1H58_06735"/>
<dbReference type="Proteomes" id="UP000192900">
    <property type="component" value="Chromosome"/>
</dbReference>
<dbReference type="AlphaFoldDB" id="A0A1W6B3U2"/>
<reference evidence="1 2" key="1">
    <citation type="submission" date="2017-02" db="EMBL/GenBank/DDBJ databases">
        <title>Complete genome sequence of the drought resistance-promoting endophyte Pantoea alhagi LTYR-11Z.</title>
        <authorList>
            <person name="Zhang L."/>
        </authorList>
    </citation>
    <scope>NUCLEOTIDE SEQUENCE [LARGE SCALE GENOMIC DNA]</scope>
    <source>
        <strain evidence="1 2">LTYR-11Z</strain>
    </source>
</reference>
<gene>
    <name evidence="1" type="ORF">B1H58_06735</name>
</gene>
<proteinExistence type="predicted"/>
<organism evidence="1 2">
    <name type="scientific">Pantoea alhagi</name>
    <dbReference type="NCBI Taxonomy" id="1891675"/>
    <lineage>
        <taxon>Bacteria</taxon>
        <taxon>Pseudomonadati</taxon>
        <taxon>Pseudomonadota</taxon>
        <taxon>Gammaproteobacteria</taxon>
        <taxon>Enterobacterales</taxon>
        <taxon>Erwiniaceae</taxon>
        <taxon>Pantoea</taxon>
    </lineage>
</organism>
<protein>
    <submittedName>
        <fullName evidence="1">Uncharacterized protein</fullName>
    </submittedName>
</protein>
<dbReference type="RefSeq" id="WP_085068852.1">
    <property type="nucleotide sequence ID" value="NZ_CP019706.1"/>
</dbReference>